<dbReference type="Gene3D" id="3.30.560.10">
    <property type="entry name" value="Glucose Oxidase, domain 3"/>
    <property type="match status" value="1"/>
</dbReference>
<accession>A0ABZ1MEE7</accession>
<dbReference type="SUPFAM" id="SSF51905">
    <property type="entry name" value="FAD/NAD(P)-binding domain"/>
    <property type="match status" value="1"/>
</dbReference>
<evidence type="ECO:0000259" key="6">
    <source>
        <dbReference type="Pfam" id="PF00890"/>
    </source>
</evidence>
<evidence type="ECO:0000256" key="1">
    <source>
        <dbReference type="ARBA" id="ARBA00010790"/>
    </source>
</evidence>
<dbReference type="InterPro" id="IPR007867">
    <property type="entry name" value="GMC_OxRtase_C"/>
</dbReference>
<dbReference type="Pfam" id="PF05199">
    <property type="entry name" value="GMC_oxred_C"/>
    <property type="match status" value="1"/>
</dbReference>
<evidence type="ECO:0000259" key="7">
    <source>
        <dbReference type="Pfam" id="PF05199"/>
    </source>
</evidence>
<dbReference type="Pfam" id="PF00732">
    <property type="entry name" value="GMC_oxred_N"/>
    <property type="match status" value="1"/>
</dbReference>
<dbReference type="RefSeq" id="WP_405504389.1">
    <property type="nucleotide sequence ID" value="NZ_CP108341.1"/>
</dbReference>
<dbReference type="InterPro" id="IPR036188">
    <property type="entry name" value="FAD/NAD-bd_sf"/>
</dbReference>
<evidence type="ECO:0000256" key="3">
    <source>
        <dbReference type="ARBA" id="ARBA00022827"/>
    </source>
</evidence>
<dbReference type="Pfam" id="PF00890">
    <property type="entry name" value="FAD_binding_2"/>
    <property type="match status" value="1"/>
</dbReference>
<dbReference type="Gene3D" id="3.50.50.60">
    <property type="entry name" value="FAD/NAD(P)-binding domain"/>
    <property type="match status" value="2"/>
</dbReference>
<dbReference type="Proteomes" id="UP001621512">
    <property type="component" value="Chromosome"/>
</dbReference>
<dbReference type="PANTHER" id="PTHR46056">
    <property type="entry name" value="LONG-CHAIN-ALCOHOL OXIDASE"/>
    <property type="match status" value="1"/>
</dbReference>
<evidence type="ECO:0000256" key="2">
    <source>
        <dbReference type="ARBA" id="ARBA00022630"/>
    </source>
</evidence>
<dbReference type="InterPro" id="IPR000172">
    <property type="entry name" value="GMC_OxRdtase_N"/>
</dbReference>
<evidence type="ECO:0000313" key="9">
    <source>
        <dbReference type="Proteomes" id="UP001621512"/>
    </source>
</evidence>
<protein>
    <submittedName>
        <fullName evidence="8">GMC family oxidoreductase</fullName>
    </submittedName>
</protein>
<dbReference type="InterPro" id="IPR003953">
    <property type="entry name" value="FAD-dep_OxRdtase_2_FAD-bd"/>
</dbReference>
<dbReference type="EMBL" id="CP108341">
    <property type="protein sequence ID" value="WTW24944.1"/>
    <property type="molecule type" value="Genomic_DNA"/>
</dbReference>
<dbReference type="PRINTS" id="PR00420">
    <property type="entry name" value="RNGMNOXGNASE"/>
</dbReference>
<gene>
    <name evidence="8" type="ORF">OHU35_02340</name>
</gene>
<feature type="domain" description="FAD-dependent oxidoreductase 2 FAD-binding" evidence="6">
    <location>
        <begin position="14"/>
        <end position="54"/>
    </location>
</feature>
<reference evidence="8 9" key="1">
    <citation type="submission" date="2022-10" db="EMBL/GenBank/DDBJ databases">
        <title>The complete genomes of actinobacterial strains from the NBC collection.</title>
        <authorList>
            <person name="Joergensen T.S."/>
            <person name="Alvarez Arevalo M."/>
            <person name="Sterndorff E.B."/>
            <person name="Faurdal D."/>
            <person name="Vuksanovic O."/>
            <person name="Mourched A.-S."/>
            <person name="Charusanti P."/>
            <person name="Shaw S."/>
            <person name="Blin K."/>
            <person name="Weber T."/>
        </authorList>
    </citation>
    <scope>NUCLEOTIDE SEQUENCE [LARGE SCALE GENOMIC DNA]</scope>
    <source>
        <strain evidence="8 9">NBC_00017</strain>
    </source>
</reference>
<evidence type="ECO:0000256" key="4">
    <source>
        <dbReference type="ARBA" id="ARBA00023002"/>
    </source>
</evidence>
<keyword evidence="2" id="KW-0285">Flavoprotein</keyword>
<proteinExistence type="inferred from homology"/>
<comment type="similarity">
    <text evidence="1">Belongs to the GMC oxidoreductase family.</text>
</comment>
<feature type="domain" description="Glucose-methanol-choline oxidoreductase N-terminal" evidence="5">
    <location>
        <begin position="61"/>
        <end position="274"/>
    </location>
</feature>
<name>A0ABZ1MEE7_STREF</name>
<keyword evidence="4" id="KW-0560">Oxidoreductase</keyword>
<sequence length="498" mass="52751">MRRAFGRQRSVDTDVLVIGSGAGGSVAALELAAAGRQVTVLEEGPRADTAALAAASPAENMRNLYRNGGLTPVLGTPTIVYGEGRAVGGTTLVNGGLLWEPPPALLARWAAVSGIDGYRAADLAPHLKTVSARLGPIVQQHGDGGANRDSRLLAVGADRLGWRWQHARRVVQGCLHRNRCTTGCPSGAKQSMAVSYLPRAEALGAHIRPDTRVLRLLHDGRTVHGALATGPDGARTEYRARSVFLAAGPLGTPGLLQRSRIQQRRAGRDLALHVNLRTVARFPERVAAHDGTIFTAQLKEFGDRGILVMPSNVSRGALAAALAGRDPAEVTQYLDDYDRLGVYTTQVRLHGTATVRALPGGGLLLLRHNMTAVDHGALVEAFRIGSRLLLAAGADQLTPPVSSAPPLSTMAEVEEFCRRVRPGDWELVSVHGMASARMAQAERGGVCDERGRPYGFEGLRVCDASVLPGVTGISPQGTIMAFAHEITARFIEDGEPTA</sequence>
<evidence type="ECO:0000259" key="5">
    <source>
        <dbReference type="Pfam" id="PF00732"/>
    </source>
</evidence>
<organism evidence="8 9">
    <name type="scientific">Streptomyces purpurascens</name>
    <dbReference type="NCBI Taxonomy" id="1924"/>
    <lineage>
        <taxon>Bacteria</taxon>
        <taxon>Bacillati</taxon>
        <taxon>Actinomycetota</taxon>
        <taxon>Actinomycetes</taxon>
        <taxon>Kitasatosporales</taxon>
        <taxon>Streptomycetaceae</taxon>
        <taxon>Streptomyces</taxon>
    </lineage>
</organism>
<keyword evidence="3" id="KW-0274">FAD</keyword>
<feature type="domain" description="Glucose-methanol-choline oxidoreductase C-terminal" evidence="7">
    <location>
        <begin position="373"/>
        <end position="483"/>
    </location>
</feature>
<dbReference type="PANTHER" id="PTHR46056:SF12">
    <property type="entry name" value="LONG-CHAIN-ALCOHOL OXIDASE"/>
    <property type="match status" value="1"/>
</dbReference>
<evidence type="ECO:0000313" key="8">
    <source>
        <dbReference type="EMBL" id="WTW24944.1"/>
    </source>
</evidence>
<keyword evidence="9" id="KW-1185">Reference proteome</keyword>